<accession>A0ABS2PXN2</accession>
<evidence type="ECO:0000313" key="1">
    <source>
        <dbReference type="EMBL" id="MBM7644470.1"/>
    </source>
</evidence>
<reference evidence="1 2" key="1">
    <citation type="submission" date="2021-01" db="EMBL/GenBank/DDBJ databases">
        <title>Genomic Encyclopedia of Type Strains, Phase IV (KMG-IV): sequencing the most valuable type-strain genomes for metagenomic binning, comparative biology and taxonomic classification.</title>
        <authorList>
            <person name="Goeker M."/>
        </authorList>
    </citation>
    <scope>NUCLEOTIDE SEQUENCE [LARGE SCALE GENOMIC DNA]</scope>
    <source>
        <strain evidence="1 2">DSM 28236</strain>
    </source>
</reference>
<keyword evidence="2" id="KW-1185">Reference proteome</keyword>
<dbReference type="EMBL" id="JAFBER010000002">
    <property type="protein sequence ID" value="MBM7644470.1"/>
    <property type="molecule type" value="Genomic_DNA"/>
</dbReference>
<sequence>MKKFIKLIIDGVEFTTIGFYEKDKKHIFIKTEDPRLFGAFSDLMYERKQIDQIQFHDLDSYTIFSENYIIEKMSNKLIVLKQT</sequence>
<proteinExistence type="predicted"/>
<organism evidence="1 2">
    <name type="scientific">Scopulibacillus daqui</name>
    <dbReference type="NCBI Taxonomy" id="1469162"/>
    <lineage>
        <taxon>Bacteria</taxon>
        <taxon>Bacillati</taxon>
        <taxon>Bacillota</taxon>
        <taxon>Bacilli</taxon>
        <taxon>Bacillales</taxon>
        <taxon>Sporolactobacillaceae</taxon>
        <taxon>Scopulibacillus</taxon>
    </lineage>
</organism>
<evidence type="ECO:0000313" key="2">
    <source>
        <dbReference type="Proteomes" id="UP000808914"/>
    </source>
</evidence>
<comment type="caution">
    <text evidence="1">The sequence shown here is derived from an EMBL/GenBank/DDBJ whole genome shotgun (WGS) entry which is preliminary data.</text>
</comment>
<gene>
    <name evidence="1" type="ORF">JOD45_000663</name>
</gene>
<protein>
    <submittedName>
        <fullName evidence="1">Uncharacterized protein</fullName>
    </submittedName>
</protein>
<dbReference type="Proteomes" id="UP000808914">
    <property type="component" value="Unassembled WGS sequence"/>
</dbReference>
<dbReference type="RefSeq" id="WP_205002427.1">
    <property type="nucleotide sequence ID" value="NZ_JAFBER010000002.1"/>
</dbReference>
<name>A0ABS2PXN2_9BACL</name>